<evidence type="ECO:0000313" key="1">
    <source>
        <dbReference type="EMBL" id="KXA96309.1"/>
    </source>
</evidence>
<proteinExistence type="predicted"/>
<evidence type="ECO:0000313" key="2">
    <source>
        <dbReference type="Proteomes" id="UP000070414"/>
    </source>
</evidence>
<keyword evidence="2" id="KW-1185">Reference proteome</keyword>
<comment type="caution">
    <text evidence="1">The sequence shown here is derived from an EMBL/GenBank/DDBJ whole genome shotgun (WGS) entry which is preliminary data.</text>
</comment>
<name>A0A133UQ78_9EURY</name>
<dbReference type="AlphaFoldDB" id="A0A133UQ78"/>
<gene>
    <name evidence="1" type="ORF">AKJ38_03525</name>
</gene>
<protein>
    <submittedName>
        <fullName evidence="1">Uncharacterized protein</fullName>
    </submittedName>
</protein>
<sequence length="96" mass="10976">MREREYSESTISYLKYPEHRITAEIREGVLNVKLPVMLALELYRSGVLPQDEEERFSVDLDGEREGFFQVSALRYPLGSDSGEIILTLKGADHVTD</sequence>
<organism evidence="1 2">
    <name type="scientific">candidate division MSBL1 archaeon SCGC-AAA259I14</name>
    <dbReference type="NCBI Taxonomy" id="1698268"/>
    <lineage>
        <taxon>Archaea</taxon>
        <taxon>Methanobacteriati</taxon>
        <taxon>Methanobacteriota</taxon>
        <taxon>candidate division MSBL1</taxon>
    </lineage>
</organism>
<dbReference type="Proteomes" id="UP000070414">
    <property type="component" value="Unassembled WGS sequence"/>
</dbReference>
<accession>A0A133UQ78</accession>
<reference evidence="1 2" key="1">
    <citation type="journal article" date="2016" name="Sci. Rep.">
        <title>Metabolic traits of an uncultured archaeal lineage -MSBL1- from brine pools of the Red Sea.</title>
        <authorList>
            <person name="Mwirichia R."/>
            <person name="Alam I."/>
            <person name="Rashid M."/>
            <person name="Vinu M."/>
            <person name="Ba-Alawi W."/>
            <person name="Anthony Kamau A."/>
            <person name="Kamanda Ngugi D."/>
            <person name="Goker M."/>
            <person name="Klenk H.P."/>
            <person name="Bajic V."/>
            <person name="Stingl U."/>
        </authorList>
    </citation>
    <scope>NUCLEOTIDE SEQUENCE [LARGE SCALE GENOMIC DNA]</scope>
    <source>
        <strain evidence="1">SCGC-AAA259I14</strain>
    </source>
</reference>
<dbReference type="EMBL" id="LHXS01000073">
    <property type="protein sequence ID" value="KXA96309.1"/>
    <property type="molecule type" value="Genomic_DNA"/>
</dbReference>